<accession>A0A6A6VQ74</accession>
<protein>
    <submittedName>
        <fullName evidence="2">Uncharacterized protein</fullName>
    </submittedName>
</protein>
<dbReference type="EMBL" id="MU006562">
    <property type="protein sequence ID" value="KAF2751367.1"/>
    <property type="molecule type" value="Genomic_DNA"/>
</dbReference>
<proteinExistence type="predicted"/>
<name>A0A6A6VQ74_9PLEO</name>
<organism evidence="2 3">
    <name type="scientific">Sporormia fimetaria CBS 119925</name>
    <dbReference type="NCBI Taxonomy" id="1340428"/>
    <lineage>
        <taxon>Eukaryota</taxon>
        <taxon>Fungi</taxon>
        <taxon>Dikarya</taxon>
        <taxon>Ascomycota</taxon>
        <taxon>Pezizomycotina</taxon>
        <taxon>Dothideomycetes</taxon>
        <taxon>Pleosporomycetidae</taxon>
        <taxon>Pleosporales</taxon>
        <taxon>Sporormiaceae</taxon>
        <taxon>Sporormia</taxon>
    </lineage>
</organism>
<dbReference type="AlphaFoldDB" id="A0A6A6VQ74"/>
<evidence type="ECO:0000256" key="1">
    <source>
        <dbReference type="SAM" id="MobiDB-lite"/>
    </source>
</evidence>
<evidence type="ECO:0000313" key="3">
    <source>
        <dbReference type="Proteomes" id="UP000799440"/>
    </source>
</evidence>
<feature type="region of interest" description="Disordered" evidence="1">
    <location>
        <begin position="62"/>
        <end position="92"/>
    </location>
</feature>
<dbReference type="Proteomes" id="UP000799440">
    <property type="component" value="Unassembled WGS sequence"/>
</dbReference>
<dbReference type="OrthoDB" id="3775748at2759"/>
<gene>
    <name evidence="2" type="ORF">M011DRAFT_464101</name>
</gene>
<keyword evidence="3" id="KW-1185">Reference proteome</keyword>
<feature type="compositionally biased region" description="Basic and acidic residues" evidence="1">
    <location>
        <begin position="67"/>
        <end position="80"/>
    </location>
</feature>
<sequence>MTYRELDPYRWRVEHWYSICGTLGNWGCFHAMNTSGWSGVWDRQRKLANEVDKKVVEEILEIGEGSGSDKDEKEQRHTDWDPTWNRNTGARRAGYDGVDEVDARDKAQAWRNGFHRRTRRGAHGAAQFSKVSFKGNTSEEVSGEEMWEEWWEDDDLYSRFGEGIDVDVDDIRLDGDGDD</sequence>
<evidence type="ECO:0000313" key="2">
    <source>
        <dbReference type="EMBL" id="KAF2751367.1"/>
    </source>
</evidence>
<reference evidence="2" key="1">
    <citation type="journal article" date="2020" name="Stud. Mycol.">
        <title>101 Dothideomycetes genomes: a test case for predicting lifestyles and emergence of pathogens.</title>
        <authorList>
            <person name="Haridas S."/>
            <person name="Albert R."/>
            <person name="Binder M."/>
            <person name="Bloem J."/>
            <person name="Labutti K."/>
            <person name="Salamov A."/>
            <person name="Andreopoulos B."/>
            <person name="Baker S."/>
            <person name="Barry K."/>
            <person name="Bills G."/>
            <person name="Bluhm B."/>
            <person name="Cannon C."/>
            <person name="Castanera R."/>
            <person name="Culley D."/>
            <person name="Daum C."/>
            <person name="Ezra D."/>
            <person name="Gonzalez J."/>
            <person name="Henrissat B."/>
            <person name="Kuo A."/>
            <person name="Liang C."/>
            <person name="Lipzen A."/>
            <person name="Lutzoni F."/>
            <person name="Magnuson J."/>
            <person name="Mondo S."/>
            <person name="Nolan M."/>
            <person name="Ohm R."/>
            <person name="Pangilinan J."/>
            <person name="Park H.-J."/>
            <person name="Ramirez L."/>
            <person name="Alfaro M."/>
            <person name="Sun H."/>
            <person name="Tritt A."/>
            <person name="Yoshinaga Y."/>
            <person name="Zwiers L.-H."/>
            <person name="Turgeon B."/>
            <person name="Goodwin S."/>
            <person name="Spatafora J."/>
            <person name="Crous P."/>
            <person name="Grigoriev I."/>
        </authorList>
    </citation>
    <scope>NUCLEOTIDE SEQUENCE</scope>
    <source>
        <strain evidence="2">CBS 119925</strain>
    </source>
</reference>